<dbReference type="InterPro" id="IPR013154">
    <property type="entry name" value="ADH-like_N"/>
</dbReference>
<dbReference type="InterPro" id="IPR036291">
    <property type="entry name" value="NAD(P)-bd_dom_sf"/>
</dbReference>
<dbReference type="PANTHER" id="PTHR44154:SF1">
    <property type="entry name" value="QUINONE OXIDOREDUCTASE"/>
    <property type="match status" value="1"/>
</dbReference>
<dbReference type="Pfam" id="PF00107">
    <property type="entry name" value="ADH_zinc_N"/>
    <property type="match status" value="1"/>
</dbReference>
<dbReference type="InParanoid" id="A0A212QQX5"/>
<dbReference type="AlphaFoldDB" id="A0A212QQX5"/>
<dbReference type="SUPFAM" id="SSF51735">
    <property type="entry name" value="NAD(P)-binding Rossmann-fold domains"/>
    <property type="match status" value="1"/>
</dbReference>
<proteinExistence type="predicted"/>
<dbReference type="InterPro" id="IPR013149">
    <property type="entry name" value="ADH-like_C"/>
</dbReference>
<dbReference type="GO" id="GO:0016491">
    <property type="term" value="F:oxidoreductase activity"/>
    <property type="evidence" value="ECO:0007669"/>
    <property type="project" value="InterPro"/>
</dbReference>
<dbReference type="OrthoDB" id="9792162at2"/>
<name>A0A212QQX5_9CHLR</name>
<evidence type="ECO:0000259" key="2">
    <source>
        <dbReference type="SMART" id="SM00829"/>
    </source>
</evidence>
<reference evidence="4" key="1">
    <citation type="submission" date="2017-06" db="EMBL/GenBank/DDBJ databases">
        <authorList>
            <person name="Varghese N."/>
            <person name="Submissions S."/>
        </authorList>
    </citation>
    <scope>NUCLEOTIDE SEQUENCE [LARGE SCALE GENOMIC DNA]</scope>
    <source>
        <strain evidence="4">JAD2</strain>
    </source>
</reference>
<gene>
    <name evidence="3" type="ORF">SAMN02746019_00027820</name>
</gene>
<dbReference type="CDD" id="cd08266">
    <property type="entry name" value="Zn_ADH_like1"/>
    <property type="match status" value="1"/>
</dbReference>
<dbReference type="RefSeq" id="WP_088570699.1">
    <property type="nucleotide sequence ID" value="NZ_FYEK01000020.1"/>
</dbReference>
<evidence type="ECO:0000256" key="1">
    <source>
        <dbReference type="ARBA" id="ARBA00022857"/>
    </source>
</evidence>
<evidence type="ECO:0000313" key="3">
    <source>
        <dbReference type="EMBL" id="SNB61937.1"/>
    </source>
</evidence>
<dbReference type="FunCoup" id="A0A212QQX5">
    <property type="interactions" value="327"/>
</dbReference>
<dbReference type="InterPro" id="IPR051603">
    <property type="entry name" value="Zinc-ADH_QOR/CCCR"/>
</dbReference>
<feature type="domain" description="Enoyl reductase (ER)" evidence="2">
    <location>
        <begin position="10"/>
        <end position="341"/>
    </location>
</feature>
<keyword evidence="4" id="KW-1185">Reference proteome</keyword>
<dbReference type="InterPro" id="IPR011032">
    <property type="entry name" value="GroES-like_sf"/>
</dbReference>
<dbReference type="Gene3D" id="3.90.180.10">
    <property type="entry name" value="Medium-chain alcohol dehydrogenases, catalytic domain"/>
    <property type="match status" value="1"/>
</dbReference>
<dbReference type="Pfam" id="PF08240">
    <property type="entry name" value="ADH_N"/>
    <property type="match status" value="1"/>
</dbReference>
<sequence>MKAVVMRRRGGPEVLQVEEVPTPVPGPGEVLVRVYACGLNHLDLYTRAGAQGRKAKLPHILGLEPAGEIAALGEGVAGWEVGDRVLVGAFIVCGTCEFCQAGMDNLCRRRQIIGVDRWGGYAEYVVAPAANLMRLAPHISYEAAAAVQAAFGTAWHMLVSRARIRPGETVLVLAAGSGIGTAAIQIARHFGCRVIATASSGEKLEKARALGADVLINYRQQPRFSLAVMEATGGRGADIVFEHVGSDTWKESVASLAFRGRLVFCGSTTGRWGETDLWGVFYKEAEILGSFGATRADFQAVMERVEQGIFQPVIDRVFPLEEAAEAHRYLEDRRVFGKVVLRIP</sequence>
<dbReference type="PANTHER" id="PTHR44154">
    <property type="entry name" value="QUINONE OXIDOREDUCTASE"/>
    <property type="match status" value="1"/>
</dbReference>
<dbReference type="Proteomes" id="UP000197025">
    <property type="component" value="Unassembled WGS sequence"/>
</dbReference>
<protein>
    <submittedName>
        <fullName evidence="3">NADPH:quinone reductase</fullName>
    </submittedName>
</protein>
<evidence type="ECO:0000313" key="4">
    <source>
        <dbReference type="Proteomes" id="UP000197025"/>
    </source>
</evidence>
<keyword evidence="1" id="KW-0521">NADP</keyword>
<accession>A0A212QQX5</accession>
<dbReference type="SUPFAM" id="SSF50129">
    <property type="entry name" value="GroES-like"/>
    <property type="match status" value="1"/>
</dbReference>
<dbReference type="EMBL" id="FYEK01000020">
    <property type="protein sequence ID" value="SNB61937.1"/>
    <property type="molecule type" value="Genomic_DNA"/>
</dbReference>
<organism evidence="3 4">
    <name type="scientific">Thermoflexus hugenholtzii JAD2</name>
    <dbReference type="NCBI Taxonomy" id="877466"/>
    <lineage>
        <taxon>Bacteria</taxon>
        <taxon>Bacillati</taxon>
        <taxon>Chloroflexota</taxon>
        <taxon>Thermoflexia</taxon>
        <taxon>Thermoflexales</taxon>
        <taxon>Thermoflexaceae</taxon>
        <taxon>Thermoflexus</taxon>
    </lineage>
</organism>
<dbReference type="InterPro" id="IPR020843">
    <property type="entry name" value="ER"/>
</dbReference>
<dbReference type="SMART" id="SM00829">
    <property type="entry name" value="PKS_ER"/>
    <property type="match status" value="1"/>
</dbReference>